<dbReference type="VEuPathDB" id="FungiDB:P175DRAFT_0503212"/>
<dbReference type="RefSeq" id="XP_040751060.1">
    <property type="nucleotide sequence ID" value="XM_040897577.1"/>
</dbReference>
<comment type="caution">
    <text evidence="1">The sequence shown here is derived from an EMBL/GenBank/DDBJ whole genome shotgun (WGS) entry which is preliminary data.</text>
</comment>
<proteinExistence type="predicted"/>
<reference evidence="1 2" key="1">
    <citation type="journal article" date="2018" name="Proc. Natl. Acad. Sci. U.S.A.">
        <title>Linking secondary metabolites to gene clusters through genome sequencing of six diverse Aspergillus species.</title>
        <authorList>
            <person name="Kaerboelling I."/>
            <person name="Vesth T.C."/>
            <person name="Frisvad J.C."/>
            <person name="Nybo J.L."/>
            <person name="Theobald S."/>
            <person name="Kuo A."/>
            <person name="Bowyer P."/>
            <person name="Matsuda Y."/>
            <person name="Mondo S."/>
            <person name="Lyhne E.K."/>
            <person name="Kogle M.E."/>
            <person name="Clum A."/>
            <person name="Lipzen A."/>
            <person name="Salamov A."/>
            <person name="Ngan C.Y."/>
            <person name="Daum C."/>
            <person name="Chiniquy J."/>
            <person name="Barry K."/>
            <person name="LaButti K."/>
            <person name="Haridas S."/>
            <person name="Simmons B.A."/>
            <person name="Magnuson J.K."/>
            <person name="Mortensen U.H."/>
            <person name="Larsen T.O."/>
            <person name="Grigoriev I.V."/>
            <person name="Baker S.E."/>
            <person name="Andersen M.R."/>
        </authorList>
    </citation>
    <scope>NUCLEOTIDE SEQUENCE [LARGE SCALE GENOMIC DNA]</scope>
    <source>
        <strain evidence="1 2">IBT 24754</strain>
    </source>
</reference>
<organism evidence="1 2">
    <name type="scientific">Aspergillus ochraceoroseus IBT 24754</name>
    <dbReference type="NCBI Taxonomy" id="1392256"/>
    <lineage>
        <taxon>Eukaryota</taxon>
        <taxon>Fungi</taxon>
        <taxon>Dikarya</taxon>
        <taxon>Ascomycota</taxon>
        <taxon>Pezizomycotina</taxon>
        <taxon>Eurotiomycetes</taxon>
        <taxon>Eurotiomycetidae</taxon>
        <taxon>Eurotiales</taxon>
        <taxon>Aspergillaceae</taxon>
        <taxon>Aspergillus</taxon>
        <taxon>Aspergillus subgen. Nidulantes</taxon>
    </lineage>
</organism>
<accession>A0A2T5LTR8</accession>
<evidence type="ECO:0000313" key="1">
    <source>
        <dbReference type="EMBL" id="PTU19668.1"/>
    </source>
</evidence>
<dbReference type="Proteomes" id="UP000244073">
    <property type="component" value="Unassembled WGS sequence"/>
</dbReference>
<dbReference type="GeneID" id="63814459"/>
<name>A0A2T5LTR8_9EURO</name>
<evidence type="ECO:0000313" key="2">
    <source>
        <dbReference type="Proteomes" id="UP000244073"/>
    </source>
</evidence>
<dbReference type="EMBL" id="MSFN02000006">
    <property type="protein sequence ID" value="PTU19668.1"/>
    <property type="molecule type" value="Genomic_DNA"/>
</dbReference>
<dbReference type="AlphaFoldDB" id="A0A2T5LTR8"/>
<sequence length="65" mass="6998">MSCRNAPRKQCHCWIGFLQEWRVSIIFQATSSGYHGYSIPSAGASDAVSLCATQSSSSALVKNCV</sequence>
<gene>
    <name evidence="1" type="ORF">P175DRAFT_0503212</name>
</gene>
<protein>
    <submittedName>
        <fullName evidence="1">Uncharacterized protein</fullName>
    </submittedName>
</protein>